<dbReference type="RefSeq" id="WP_091240064.1">
    <property type="nucleotide sequence ID" value="NZ_FNIR01000002.1"/>
</dbReference>
<organism evidence="2 3">
    <name type="scientific">Klenkia soli</name>
    <dbReference type="NCBI Taxonomy" id="1052260"/>
    <lineage>
        <taxon>Bacteria</taxon>
        <taxon>Bacillati</taxon>
        <taxon>Actinomycetota</taxon>
        <taxon>Actinomycetes</taxon>
        <taxon>Geodermatophilales</taxon>
        <taxon>Geodermatophilaceae</taxon>
        <taxon>Klenkia</taxon>
    </lineage>
</organism>
<gene>
    <name evidence="2" type="ORF">SAMN05660199_00788</name>
</gene>
<evidence type="ECO:0000256" key="1">
    <source>
        <dbReference type="SAM" id="Phobius"/>
    </source>
</evidence>
<evidence type="ECO:0000313" key="2">
    <source>
        <dbReference type="EMBL" id="SDN83266.1"/>
    </source>
</evidence>
<sequence length="473" mass="47807">MTTEDDVRTALHRAADDLGHPVVPHRVLAAGLRETGRRRRRRRIGIAAAGVAVAVVVTAVPVGIAALRTDPPTTATPVVPEVDVLGLAPRGSLAGDRAFLDALVQQPWVVPGTTPEDAPDAPVATRRVAFAGDVPGGRWALVVGENPTPSTLPAEQQTDLGAMSGVAGVWFVGPVGAAADQLAPVTYPRGLPTDQVQSLSDPATGTVVVLAAPGDEIALSDRPDIAADATVTRTWTDVGAADGLGVGALPVGDVGGYRTAGQYRVTRDGIVVQRQSPDQLGRQDDAEVPVIPIDHPRGSVPGADLMDQVHAAELLGTTGLSIAEVGFQVVWSGAIPGPDDDPTYATVLVATLPSGAMLVQGTDLRDLGDGGYGGGVDVLQLFPAGAPTDLVVAMRTAVSGDGGRGTVTSLVVAVPDGAVQVTALDEDGGRLGTFPVAGGAAVAPFPDGTTAVEVAFADGSTRTAALGSYTGDL</sequence>
<keyword evidence="1" id="KW-1133">Transmembrane helix</keyword>
<dbReference type="OrthoDB" id="5188909at2"/>
<dbReference type="EMBL" id="FNIR01000002">
    <property type="protein sequence ID" value="SDN83266.1"/>
    <property type="molecule type" value="Genomic_DNA"/>
</dbReference>
<dbReference type="STRING" id="1052260.SAMN05660199_00788"/>
<proteinExistence type="predicted"/>
<keyword evidence="1" id="KW-0812">Transmembrane</keyword>
<evidence type="ECO:0000313" key="3">
    <source>
        <dbReference type="Proteomes" id="UP000199088"/>
    </source>
</evidence>
<protein>
    <submittedName>
        <fullName evidence="2">Uncharacterized protein</fullName>
    </submittedName>
</protein>
<dbReference type="Proteomes" id="UP000199088">
    <property type="component" value="Unassembled WGS sequence"/>
</dbReference>
<keyword evidence="3" id="KW-1185">Reference proteome</keyword>
<accession>A0A1H0ELS2</accession>
<name>A0A1H0ELS2_9ACTN</name>
<reference evidence="3" key="1">
    <citation type="submission" date="2016-10" db="EMBL/GenBank/DDBJ databases">
        <authorList>
            <person name="Varghese N."/>
            <person name="Submissions S."/>
        </authorList>
    </citation>
    <scope>NUCLEOTIDE SEQUENCE [LARGE SCALE GENOMIC DNA]</scope>
    <source>
        <strain evidence="3">DSM 45843</strain>
    </source>
</reference>
<feature type="transmembrane region" description="Helical" evidence="1">
    <location>
        <begin position="44"/>
        <end position="67"/>
    </location>
</feature>
<dbReference type="AlphaFoldDB" id="A0A1H0ELS2"/>
<keyword evidence="1" id="KW-0472">Membrane</keyword>